<dbReference type="Proteomes" id="UP000704712">
    <property type="component" value="Unassembled WGS sequence"/>
</dbReference>
<dbReference type="AlphaFoldDB" id="A0A833SRX5"/>
<dbReference type="Proteomes" id="UP000602510">
    <property type="component" value="Unassembled WGS sequence"/>
</dbReference>
<proteinExistence type="predicted"/>
<organism evidence="1 4">
    <name type="scientific">Phytophthora infestans</name>
    <name type="common">Potato late blight agent</name>
    <name type="synonym">Botrytis infestans</name>
    <dbReference type="NCBI Taxonomy" id="4787"/>
    <lineage>
        <taxon>Eukaryota</taxon>
        <taxon>Sar</taxon>
        <taxon>Stramenopiles</taxon>
        <taxon>Oomycota</taxon>
        <taxon>Peronosporomycetes</taxon>
        <taxon>Peronosporales</taxon>
        <taxon>Peronosporaceae</taxon>
        <taxon>Phytophthora</taxon>
    </lineage>
</organism>
<dbReference type="EMBL" id="JAACNO010002405">
    <property type="protein sequence ID" value="KAF4133342.1"/>
    <property type="molecule type" value="Genomic_DNA"/>
</dbReference>
<evidence type="ECO:0000313" key="2">
    <source>
        <dbReference type="EMBL" id="KAF4039857.1"/>
    </source>
</evidence>
<protein>
    <submittedName>
        <fullName evidence="1">Uncharacterized protein</fullName>
    </submittedName>
</protein>
<evidence type="ECO:0000313" key="1">
    <source>
        <dbReference type="EMBL" id="KAF4027431.1"/>
    </source>
</evidence>
<comment type="caution">
    <text evidence="1">The sequence shown here is derived from an EMBL/GenBank/DDBJ whole genome shotgun (WGS) entry which is preliminary data.</text>
</comment>
<accession>A0A833SRX5</accession>
<sequence>MEEHINVTLLDVQKRAAYRAEQSQILVQNLIQEHQPILKMQQVATSDRHQMWVCLKQPENQTNNNEENAEEKARAVAVSELDERLGQAHVDLEERVLRRAEKRVMDLVKSLLEEN</sequence>
<keyword evidence="4" id="KW-1185">Reference proteome</keyword>
<evidence type="ECO:0000313" key="4">
    <source>
        <dbReference type="Proteomes" id="UP000602510"/>
    </source>
</evidence>
<evidence type="ECO:0000313" key="3">
    <source>
        <dbReference type="EMBL" id="KAF4133342.1"/>
    </source>
</evidence>
<dbReference type="EMBL" id="WSZM01000160">
    <property type="protein sequence ID" value="KAF4039857.1"/>
    <property type="molecule type" value="Genomic_DNA"/>
</dbReference>
<dbReference type="EMBL" id="WSZM01001468">
    <property type="protein sequence ID" value="KAF4027431.1"/>
    <property type="molecule type" value="Genomic_DNA"/>
</dbReference>
<gene>
    <name evidence="2" type="ORF">GN244_ATG07950</name>
    <name evidence="1" type="ORF">GN244_ATG20962</name>
    <name evidence="3" type="ORF">GN958_ATG17463</name>
</gene>
<reference evidence="1" key="1">
    <citation type="submission" date="2020-04" db="EMBL/GenBank/DDBJ databases">
        <title>Hybrid Assembly of Korean Phytophthora infestans isolates.</title>
        <authorList>
            <person name="Prokchorchik M."/>
            <person name="Lee Y."/>
            <person name="Seo J."/>
            <person name="Cho J.-H."/>
            <person name="Park Y.-E."/>
            <person name="Jang D.-C."/>
            <person name="Im J.-S."/>
            <person name="Choi J.-G."/>
            <person name="Park H.-J."/>
            <person name="Lee G.-B."/>
            <person name="Lee Y.-G."/>
            <person name="Hong S.-Y."/>
            <person name="Cho K."/>
            <person name="Sohn K.H."/>
        </authorList>
    </citation>
    <scope>NUCLEOTIDE SEQUENCE</scope>
    <source>
        <strain evidence="1">KR_1_A1</strain>
        <strain evidence="3">KR_2_A2</strain>
    </source>
</reference>
<name>A0A833SRX5_PHYIN</name>